<protein>
    <recommendedName>
        <fullName evidence="3">Transposase</fullName>
    </recommendedName>
</protein>
<keyword evidence="2" id="KW-1185">Reference proteome</keyword>
<evidence type="ECO:0000313" key="1">
    <source>
        <dbReference type="EMBL" id="MDC9621083.1"/>
    </source>
</evidence>
<reference evidence="1 2" key="1">
    <citation type="submission" date="2023-02" db="EMBL/GenBank/DDBJ databases">
        <title>Entomopathogenic bacteria.</title>
        <authorList>
            <person name="Machado R.A."/>
        </authorList>
    </citation>
    <scope>NUCLEOTIDE SEQUENCE [LARGE SCALE GENOMIC DNA]</scope>
    <source>
        <strain evidence="1 2">XENO-7</strain>
    </source>
</reference>
<dbReference type="RefSeq" id="WP_273578966.1">
    <property type="nucleotide sequence ID" value="NZ_JAQRFO010000008.1"/>
</dbReference>
<proteinExistence type="predicted"/>
<dbReference type="Proteomes" id="UP001214757">
    <property type="component" value="Unassembled WGS sequence"/>
</dbReference>
<evidence type="ECO:0000313" key="2">
    <source>
        <dbReference type="Proteomes" id="UP001214757"/>
    </source>
</evidence>
<gene>
    <name evidence="1" type="ORF">PSI22_05420</name>
</gene>
<evidence type="ECO:0008006" key="3">
    <source>
        <dbReference type="Google" id="ProtNLM"/>
    </source>
</evidence>
<accession>A0ABT5M078</accession>
<dbReference type="EMBL" id="JAQRFO010000008">
    <property type="protein sequence ID" value="MDC9621083.1"/>
    <property type="molecule type" value="Genomic_DNA"/>
</dbReference>
<comment type="caution">
    <text evidence="1">The sequence shown here is derived from an EMBL/GenBank/DDBJ whole genome shotgun (WGS) entry which is preliminary data.</text>
</comment>
<organism evidence="1 2">
    <name type="scientific">Xenorhabdus aichiensis</name>
    <dbReference type="NCBI Taxonomy" id="3025874"/>
    <lineage>
        <taxon>Bacteria</taxon>
        <taxon>Pseudomonadati</taxon>
        <taxon>Pseudomonadota</taxon>
        <taxon>Gammaproteobacteria</taxon>
        <taxon>Enterobacterales</taxon>
        <taxon>Morganellaceae</taxon>
        <taxon>Xenorhabdus</taxon>
    </lineage>
</organism>
<name>A0ABT5M078_9GAMM</name>
<sequence>MSQSKFTQAEWLDIFEQQKKSELTIQQFCQKIVSVWWITPSSPPSSMVGVSLNPG</sequence>